<dbReference type="PANTHER" id="PTHR28064">
    <property type="entry name" value="INNER KINETOCHORE SUBUNIT NKP2"/>
    <property type="match status" value="1"/>
</dbReference>
<evidence type="ECO:0000313" key="2">
    <source>
        <dbReference type="EMBL" id="KAI1873513.1"/>
    </source>
</evidence>
<dbReference type="Pfam" id="PF09447">
    <property type="entry name" value="Cnl2_NKP2"/>
    <property type="match status" value="1"/>
</dbReference>
<reference evidence="2" key="1">
    <citation type="submission" date="2021-03" db="EMBL/GenBank/DDBJ databases">
        <title>Revisited historic fungal species revealed as producer of novel bioactive compounds through whole genome sequencing and comparative genomics.</title>
        <authorList>
            <person name="Vignolle G.A."/>
            <person name="Hochenegger N."/>
            <person name="Mach R.L."/>
            <person name="Mach-Aigner A.R."/>
            <person name="Javad Rahimi M."/>
            <person name="Salim K.A."/>
            <person name="Chan C.M."/>
            <person name="Lim L.B.L."/>
            <person name="Cai F."/>
            <person name="Druzhinina I.S."/>
            <person name="U'Ren J.M."/>
            <person name="Derntl C."/>
        </authorList>
    </citation>
    <scope>NUCLEOTIDE SEQUENCE</scope>
    <source>
        <strain evidence="2">TUCIM 5799</strain>
    </source>
</reference>
<dbReference type="InterPro" id="IPR018565">
    <property type="entry name" value="Nkp2/Cnl2"/>
</dbReference>
<comment type="caution">
    <text evidence="2">The sequence shown here is derived from an EMBL/GenBank/DDBJ whole genome shotgun (WGS) entry which is preliminary data.</text>
</comment>
<dbReference type="GO" id="GO:0007059">
    <property type="term" value="P:chromosome segregation"/>
    <property type="evidence" value="ECO:0007669"/>
    <property type="project" value="TreeGrafter"/>
</dbReference>
<gene>
    <name evidence="2" type="ORF">JX265_005135</name>
</gene>
<proteinExistence type="predicted"/>
<dbReference type="GO" id="GO:0031511">
    <property type="term" value="C:Mis6-Sim4 complex"/>
    <property type="evidence" value="ECO:0007669"/>
    <property type="project" value="TreeGrafter"/>
</dbReference>
<accession>A0A9P9WPU4</accession>
<organism evidence="2 3">
    <name type="scientific">Neoarthrinium moseri</name>
    <dbReference type="NCBI Taxonomy" id="1658444"/>
    <lineage>
        <taxon>Eukaryota</taxon>
        <taxon>Fungi</taxon>
        <taxon>Dikarya</taxon>
        <taxon>Ascomycota</taxon>
        <taxon>Pezizomycotina</taxon>
        <taxon>Sordariomycetes</taxon>
        <taxon>Xylariomycetidae</taxon>
        <taxon>Amphisphaeriales</taxon>
        <taxon>Apiosporaceae</taxon>
        <taxon>Neoarthrinium</taxon>
    </lineage>
</organism>
<dbReference type="AlphaFoldDB" id="A0A9P9WPU4"/>
<keyword evidence="3" id="KW-1185">Reference proteome</keyword>
<sequence length="187" mass="21156">MAPTESAILQNYLLVPARLPVIVSLQEFTSYFPKSQQSSPQVRTLYRDLQQQRNAVVDSVASNIDDEVRRGKALRRAVAKARREAETDEGIDDEIEIERNLFGPISNTVKSKKHTLYSILPEMETANNDLEQEIRRLEEEEAALLESVQQTVGNMSDLRYGRLANPKLANEVVDGLKDVEAICKRKT</sequence>
<dbReference type="PANTHER" id="PTHR28064:SF1">
    <property type="entry name" value="INNER KINETOCHORE SUBUNIT NKP2"/>
    <property type="match status" value="1"/>
</dbReference>
<protein>
    <recommendedName>
        <fullName evidence="4">Cnl2/NKP2 family protein</fullName>
    </recommendedName>
</protein>
<evidence type="ECO:0000313" key="3">
    <source>
        <dbReference type="Proteomes" id="UP000829685"/>
    </source>
</evidence>
<name>A0A9P9WPU4_9PEZI</name>
<evidence type="ECO:0008006" key="4">
    <source>
        <dbReference type="Google" id="ProtNLM"/>
    </source>
</evidence>
<keyword evidence="1" id="KW-0175">Coiled coil</keyword>
<evidence type="ECO:0000256" key="1">
    <source>
        <dbReference type="SAM" id="Coils"/>
    </source>
</evidence>
<dbReference type="Proteomes" id="UP000829685">
    <property type="component" value="Unassembled WGS sequence"/>
</dbReference>
<dbReference type="EMBL" id="JAFIMR010000010">
    <property type="protein sequence ID" value="KAI1873513.1"/>
    <property type="molecule type" value="Genomic_DNA"/>
</dbReference>
<feature type="coiled-coil region" evidence="1">
    <location>
        <begin position="120"/>
        <end position="150"/>
    </location>
</feature>